<keyword evidence="3" id="KW-0201">Cytochrome c-type biogenesis</keyword>
<evidence type="ECO:0000256" key="6">
    <source>
        <dbReference type="SAM" id="MobiDB-lite"/>
    </source>
</evidence>
<gene>
    <name evidence="9" type="ORF">E1218_29735</name>
</gene>
<name>A0A4R4WLC4_9ACTN</name>
<feature type="domain" description="ResB-like" evidence="8">
    <location>
        <begin position="37"/>
        <end position="507"/>
    </location>
</feature>
<dbReference type="Proteomes" id="UP000295172">
    <property type="component" value="Unassembled WGS sequence"/>
</dbReference>
<feature type="transmembrane region" description="Helical" evidence="7">
    <location>
        <begin position="184"/>
        <end position="205"/>
    </location>
</feature>
<reference evidence="9 10" key="1">
    <citation type="submission" date="2019-02" db="EMBL/GenBank/DDBJ databases">
        <title>Draft genome sequences of novel Actinobacteria.</title>
        <authorList>
            <person name="Sahin N."/>
            <person name="Ay H."/>
            <person name="Saygin H."/>
        </authorList>
    </citation>
    <scope>NUCLEOTIDE SEQUENCE [LARGE SCALE GENOMIC DNA]</scope>
    <source>
        <strain evidence="9 10">16K104</strain>
    </source>
</reference>
<dbReference type="RefSeq" id="WP_132326227.1">
    <property type="nucleotide sequence ID" value="NZ_SMKR01000175.1"/>
</dbReference>
<feature type="region of interest" description="Disordered" evidence="6">
    <location>
        <begin position="497"/>
        <end position="525"/>
    </location>
</feature>
<accession>A0A4R4WLC4</accession>
<keyword evidence="10" id="KW-1185">Reference proteome</keyword>
<evidence type="ECO:0000256" key="1">
    <source>
        <dbReference type="ARBA" id="ARBA00004141"/>
    </source>
</evidence>
<comment type="caution">
    <text evidence="9">The sequence shown here is derived from an EMBL/GenBank/DDBJ whole genome shotgun (WGS) entry which is preliminary data.</text>
</comment>
<keyword evidence="2 7" id="KW-0812">Transmembrane</keyword>
<feature type="transmembrane region" description="Helical" evidence="7">
    <location>
        <begin position="93"/>
        <end position="118"/>
    </location>
</feature>
<dbReference type="GO" id="GO:0017004">
    <property type="term" value="P:cytochrome complex assembly"/>
    <property type="evidence" value="ECO:0007669"/>
    <property type="project" value="UniProtKB-KW"/>
</dbReference>
<organism evidence="9 10">
    <name type="scientific">Kribbella turkmenica</name>
    <dbReference type="NCBI Taxonomy" id="2530375"/>
    <lineage>
        <taxon>Bacteria</taxon>
        <taxon>Bacillati</taxon>
        <taxon>Actinomycetota</taxon>
        <taxon>Actinomycetes</taxon>
        <taxon>Propionibacteriales</taxon>
        <taxon>Kribbellaceae</taxon>
        <taxon>Kribbella</taxon>
    </lineage>
</organism>
<dbReference type="GO" id="GO:0016020">
    <property type="term" value="C:membrane"/>
    <property type="evidence" value="ECO:0007669"/>
    <property type="project" value="UniProtKB-SubCell"/>
</dbReference>
<keyword evidence="5 7" id="KW-0472">Membrane</keyword>
<dbReference type="InterPro" id="IPR023494">
    <property type="entry name" value="Cyt_c_bgen_Ccs1/CcsB/ResB"/>
</dbReference>
<evidence type="ECO:0000256" key="5">
    <source>
        <dbReference type="ARBA" id="ARBA00023136"/>
    </source>
</evidence>
<evidence type="ECO:0000259" key="8">
    <source>
        <dbReference type="Pfam" id="PF05140"/>
    </source>
</evidence>
<feature type="transmembrane region" description="Helical" evidence="7">
    <location>
        <begin position="40"/>
        <end position="57"/>
    </location>
</feature>
<evidence type="ECO:0000256" key="7">
    <source>
        <dbReference type="SAM" id="Phobius"/>
    </source>
</evidence>
<dbReference type="PANTHER" id="PTHR31566">
    <property type="entry name" value="CYTOCHROME C BIOGENESIS PROTEIN CCS1, CHLOROPLASTIC"/>
    <property type="match status" value="1"/>
</dbReference>
<proteinExistence type="predicted"/>
<evidence type="ECO:0000313" key="10">
    <source>
        <dbReference type="Proteomes" id="UP000295172"/>
    </source>
</evidence>
<sequence length="525" mass="57679">MTEVKDRAAAPPEPPNEPPALGLAGWLRWTWRQLTSMKTALVLLFLLALGAVPGSLIPQTGIDPIAVADFLEAHPELGPIYDKLGLFDVYKSAWFSAIYLLLFISLIGCVVPRLGVYLKALRARPPKPPRNLHRLAGYQTFTVDGPGDVLEVATRQLKKRRFRVQAYDGAVAAERGYLREAGNLLFHFSLILALIGVAWGSLFGYRGTVLVVVGNGFSNSLAQYDDFAPGRVFSEDSLPPFSLTVKEFEAKFQVDGPQRGAAREFNAQLTYQETPDAPEKSYDLRVNHPLKLDGSSVYLLGHGYAPKVTVRDGEGKVAFSGPAPFLPQDGNFSSFGVIKAPDARPAQLGFEGFFLPTAVIDQRGPVSVFPDDLDPKLVMTAYYGRPRPETGKPESVYQLDKTKLTQFEENGDKLRFMMAPGESRTLPDKMGSITFDGYSRWVKLQVSHTPGTDLALAGILLAILGLMGSLFVHPRRTWVRVRTEDGRTVVEVAGLDRGPERGLGDELQAITDKLRPVPSSKQEQP</sequence>
<feature type="transmembrane region" description="Helical" evidence="7">
    <location>
        <begin position="454"/>
        <end position="472"/>
    </location>
</feature>
<keyword evidence="4 7" id="KW-1133">Transmembrane helix</keyword>
<evidence type="ECO:0000256" key="4">
    <source>
        <dbReference type="ARBA" id="ARBA00022989"/>
    </source>
</evidence>
<dbReference type="Pfam" id="PF05140">
    <property type="entry name" value="ResB"/>
    <property type="match status" value="1"/>
</dbReference>
<dbReference type="PANTHER" id="PTHR31566:SF0">
    <property type="entry name" value="CYTOCHROME C BIOGENESIS PROTEIN CCS1, CHLOROPLASTIC"/>
    <property type="match status" value="1"/>
</dbReference>
<protein>
    <submittedName>
        <fullName evidence="9">Cytochrome c biogenesis protein ResB</fullName>
    </submittedName>
</protein>
<dbReference type="AlphaFoldDB" id="A0A4R4WLC4"/>
<dbReference type="EMBL" id="SMKR01000175">
    <property type="protein sequence ID" value="TDD16475.1"/>
    <property type="molecule type" value="Genomic_DNA"/>
</dbReference>
<evidence type="ECO:0000256" key="3">
    <source>
        <dbReference type="ARBA" id="ARBA00022748"/>
    </source>
</evidence>
<evidence type="ECO:0000313" key="9">
    <source>
        <dbReference type="EMBL" id="TDD16475.1"/>
    </source>
</evidence>
<dbReference type="OrthoDB" id="3949537at2"/>
<comment type="subcellular location">
    <subcellularLocation>
        <location evidence="1">Membrane</location>
        <topology evidence="1">Multi-pass membrane protein</topology>
    </subcellularLocation>
</comment>
<evidence type="ECO:0000256" key="2">
    <source>
        <dbReference type="ARBA" id="ARBA00022692"/>
    </source>
</evidence>
<dbReference type="InterPro" id="IPR007816">
    <property type="entry name" value="ResB-like_domain"/>
</dbReference>